<dbReference type="Proteomes" id="UP000241771">
    <property type="component" value="Unassembled WGS sequence"/>
</dbReference>
<dbReference type="CDD" id="cd07719">
    <property type="entry name" value="arylsulfatase_AtsA-like_MBL-fold"/>
    <property type="match status" value="1"/>
</dbReference>
<dbReference type="InterPro" id="IPR001279">
    <property type="entry name" value="Metallo-B-lactamas"/>
</dbReference>
<dbReference type="InterPro" id="IPR036866">
    <property type="entry name" value="RibonucZ/Hydroxyglut_hydro"/>
</dbReference>
<dbReference type="EMBL" id="PYMA01000002">
    <property type="protein sequence ID" value="PSW21546.1"/>
    <property type="molecule type" value="Genomic_DNA"/>
</dbReference>
<comment type="caution">
    <text evidence="3">The sequence shown here is derived from an EMBL/GenBank/DDBJ whole genome shotgun (WGS) entry which is preliminary data.</text>
</comment>
<dbReference type="AlphaFoldDB" id="A0A2T3NZ39"/>
<dbReference type="PANTHER" id="PTHR46018">
    <property type="entry name" value="ZINC PHOSPHODIESTERASE ELAC PROTEIN 1"/>
    <property type="match status" value="1"/>
</dbReference>
<evidence type="ECO:0000256" key="1">
    <source>
        <dbReference type="ARBA" id="ARBA00022801"/>
    </source>
</evidence>
<sequence>MTLGTKGGPSLLTSKRLAHSNVLMVGDDAYLIDAGYGASLRLLEAGIPLKKIKGIFLTHLHSDHTLDYPALLVNAWSTGLKTPIKVYGPKGIEQMHESALKTYQIDIDQRIDFENRPDLYKLIEINEMKEGEVFDNGTLKVSSIAVPHSPFEMGEAFALKFEVGGKMIVSSGDVSYYPPLGDFAKNADILLHEVVYPQGVANLVNRINGSGGEDIAKAILIHHTSARDVGKIAQKAQPTKLVLTHLIPADDPDITDQTWIDMVNKEYQGDVVVAKDGMEFLLD</sequence>
<dbReference type="PANTHER" id="PTHR46018:SF2">
    <property type="entry name" value="ZINC PHOSPHODIESTERASE ELAC PROTEIN 1"/>
    <property type="match status" value="1"/>
</dbReference>
<dbReference type="InterPro" id="IPR044094">
    <property type="entry name" value="AtsA-like_MBL-fold"/>
</dbReference>
<dbReference type="SUPFAM" id="SSF56281">
    <property type="entry name" value="Metallo-hydrolase/oxidoreductase"/>
    <property type="match status" value="1"/>
</dbReference>
<dbReference type="SMART" id="SM00849">
    <property type="entry name" value="Lactamase_B"/>
    <property type="match status" value="1"/>
</dbReference>
<proteinExistence type="predicted"/>
<reference evidence="3 4" key="1">
    <citation type="submission" date="2018-01" db="EMBL/GenBank/DDBJ databases">
        <title>Whole genome sequencing of Histamine producing bacteria.</title>
        <authorList>
            <person name="Butler K."/>
        </authorList>
    </citation>
    <scope>NUCLEOTIDE SEQUENCE [LARGE SCALE GENOMIC DNA]</scope>
    <source>
        <strain evidence="3 4">DSM 100436</strain>
    </source>
</reference>
<dbReference type="Gene3D" id="3.60.15.10">
    <property type="entry name" value="Ribonuclease Z/Hydroxyacylglutathione hydrolase-like"/>
    <property type="match status" value="1"/>
</dbReference>
<gene>
    <name evidence="3" type="ORF">C9I98_04690</name>
</gene>
<protein>
    <submittedName>
        <fullName evidence="3">MBL fold metallo-hydrolase</fullName>
    </submittedName>
</protein>
<evidence type="ECO:0000313" key="3">
    <source>
        <dbReference type="EMBL" id="PSW21546.1"/>
    </source>
</evidence>
<evidence type="ECO:0000313" key="4">
    <source>
        <dbReference type="Proteomes" id="UP000241771"/>
    </source>
</evidence>
<keyword evidence="1 3" id="KW-0378">Hydrolase</keyword>
<organism evidence="3 4">
    <name type="scientific">Photobacterium sanctipauli</name>
    <dbReference type="NCBI Taxonomy" id="1342794"/>
    <lineage>
        <taxon>Bacteria</taxon>
        <taxon>Pseudomonadati</taxon>
        <taxon>Pseudomonadota</taxon>
        <taxon>Gammaproteobacteria</taxon>
        <taxon>Vibrionales</taxon>
        <taxon>Vibrionaceae</taxon>
        <taxon>Photobacterium</taxon>
    </lineage>
</organism>
<feature type="domain" description="Metallo-beta-lactamase" evidence="2">
    <location>
        <begin position="19"/>
        <end position="222"/>
    </location>
</feature>
<accession>A0A2T3NZ39</accession>
<name>A0A2T3NZ39_9GAMM</name>
<evidence type="ECO:0000259" key="2">
    <source>
        <dbReference type="SMART" id="SM00849"/>
    </source>
</evidence>
<dbReference type="Pfam" id="PF23023">
    <property type="entry name" value="Anti-Pycsar_Apyc1"/>
    <property type="match status" value="1"/>
</dbReference>
<keyword evidence="4" id="KW-1185">Reference proteome</keyword>
<dbReference type="GO" id="GO:0042781">
    <property type="term" value="F:3'-tRNA processing endoribonuclease activity"/>
    <property type="evidence" value="ECO:0007669"/>
    <property type="project" value="TreeGrafter"/>
</dbReference>